<evidence type="ECO:0000313" key="4">
    <source>
        <dbReference type="Proteomes" id="UP000198510"/>
    </source>
</evidence>
<feature type="region of interest" description="Disordered" evidence="2">
    <location>
        <begin position="146"/>
        <end position="179"/>
    </location>
</feature>
<proteinExistence type="predicted"/>
<evidence type="ECO:0000313" key="3">
    <source>
        <dbReference type="EMBL" id="SDK18038.1"/>
    </source>
</evidence>
<name>A0A1G8ZSL3_9BACT</name>
<dbReference type="SUPFAM" id="SSF48452">
    <property type="entry name" value="TPR-like"/>
    <property type="match status" value="1"/>
</dbReference>
<dbReference type="OrthoDB" id="597471at2"/>
<feature type="repeat" description="TPR" evidence="1">
    <location>
        <begin position="97"/>
        <end position="130"/>
    </location>
</feature>
<dbReference type="AlphaFoldDB" id="A0A1G8ZSL3"/>
<dbReference type="PROSITE" id="PS50005">
    <property type="entry name" value="TPR"/>
    <property type="match status" value="1"/>
</dbReference>
<dbReference type="RefSeq" id="WP_089679361.1">
    <property type="nucleotide sequence ID" value="NZ_FNFO01000002.1"/>
</dbReference>
<dbReference type="InterPro" id="IPR019734">
    <property type="entry name" value="TPR_rpt"/>
</dbReference>
<evidence type="ECO:0000256" key="2">
    <source>
        <dbReference type="SAM" id="MobiDB-lite"/>
    </source>
</evidence>
<evidence type="ECO:0008006" key="5">
    <source>
        <dbReference type="Google" id="ProtNLM"/>
    </source>
</evidence>
<dbReference type="EMBL" id="FNFO01000002">
    <property type="protein sequence ID" value="SDK18038.1"/>
    <property type="molecule type" value="Genomic_DNA"/>
</dbReference>
<dbReference type="STRING" id="1075417.SAMN05421823_10276"/>
<dbReference type="SMART" id="SM00028">
    <property type="entry name" value="TPR"/>
    <property type="match status" value="3"/>
</dbReference>
<keyword evidence="1" id="KW-0802">TPR repeat</keyword>
<gene>
    <name evidence="3" type="ORF">SAMN05421823_10276</name>
</gene>
<dbReference type="InterPro" id="IPR011990">
    <property type="entry name" value="TPR-like_helical_dom_sf"/>
</dbReference>
<organism evidence="3 4">
    <name type="scientific">Catalinimonas alkaloidigena</name>
    <dbReference type="NCBI Taxonomy" id="1075417"/>
    <lineage>
        <taxon>Bacteria</taxon>
        <taxon>Pseudomonadati</taxon>
        <taxon>Bacteroidota</taxon>
        <taxon>Cytophagia</taxon>
        <taxon>Cytophagales</taxon>
        <taxon>Catalimonadaceae</taxon>
        <taxon>Catalinimonas</taxon>
    </lineage>
</organism>
<feature type="compositionally biased region" description="Basic and acidic residues" evidence="2">
    <location>
        <begin position="149"/>
        <end position="168"/>
    </location>
</feature>
<accession>A0A1G8ZSL3</accession>
<dbReference type="Gene3D" id="1.25.40.10">
    <property type="entry name" value="Tetratricopeptide repeat domain"/>
    <property type="match status" value="1"/>
</dbReference>
<evidence type="ECO:0000256" key="1">
    <source>
        <dbReference type="PROSITE-ProRule" id="PRU00339"/>
    </source>
</evidence>
<sequence>MRIFGWGLLLVTLWLGDGGLSRIAKLNRAREEAAEAYQAHQWEQAIQKYTYLVDSLRDETPAATLNLANAYFQADQKEDAQRYYLRLTSTDDAKVRSVARQQLGVLAHEQDNVELALGHLKESLKADPTNEAARYNYELLKRLQAQQQEEEKNKQEEQKQQDEQKQQEPSDYAKAMKAQAEQLAAQHRYQAAYQLMQEALRKDKTTEAFNDFIKRLGEVADINNLN</sequence>
<dbReference type="Proteomes" id="UP000198510">
    <property type="component" value="Unassembled WGS sequence"/>
</dbReference>
<keyword evidence="4" id="KW-1185">Reference proteome</keyword>
<protein>
    <recommendedName>
        <fullName evidence="5">Tetratricopeptide repeat-containing protein</fullName>
    </recommendedName>
</protein>
<reference evidence="3 4" key="1">
    <citation type="submission" date="2016-10" db="EMBL/GenBank/DDBJ databases">
        <authorList>
            <person name="de Groot N.N."/>
        </authorList>
    </citation>
    <scope>NUCLEOTIDE SEQUENCE [LARGE SCALE GENOMIC DNA]</scope>
    <source>
        <strain evidence="3 4">DSM 25186</strain>
    </source>
</reference>